<keyword evidence="3" id="KW-1185">Reference proteome</keyword>
<protein>
    <submittedName>
        <fullName evidence="2">Uncharacterized protein</fullName>
    </submittedName>
</protein>
<feature type="non-terminal residue" evidence="2">
    <location>
        <position position="129"/>
    </location>
</feature>
<name>A0ABR5HQE4_STRLW</name>
<proteinExistence type="predicted"/>
<organism evidence="2 3">
    <name type="scientific">Streptomyces leeuwenhoekii</name>
    <dbReference type="NCBI Taxonomy" id="1437453"/>
    <lineage>
        <taxon>Bacteria</taxon>
        <taxon>Bacillati</taxon>
        <taxon>Actinomycetota</taxon>
        <taxon>Actinomycetes</taxon>
        <taxon>Kitasatosporales</taxon>
        <taxon>Streptomycetaceae</taxon>
        <taxon>Streptomyces</taxon>
    </lineage>
</organism>
<gene>
    <name evidence="2" type="ORF">ACH49_30975</name>
</gene>
<evidence type="ECO:0000313" key="3">
    <source>
        <dbReference type="Proteomes" id="UP000037274"/>
    </source>
</evidence>
<feature type="non-terminal residue" evidence="2">
    <location>
        <position position="1"/>
    </location>
</feature>
<feature type="region of interest" description="Disordered" evidence="1">
    <location>
        <begin position="104"/>
        <end position="129"/>
    </location>
</feature>
<dbReference type="EMBL" id="LFEH01000467">
    <property type="protein sequence ID" value="KMS65623.1"/>
    <property type="molecule type" value="Genomic_DNA"/>
</dbReference>
<dbReference type="Proteomes" id="UP000037274">
    <property type="component" value="Unassembled WGS sequence"/>
</dbReference>
<feature type="compositionally biased region" description="Pro residues" evidence="1">
    <location>
        <begin position="109"/>
        <end position="120"/>
    </location>
</feature>
<comment type="caution">
    <text evidence="2">The sequence shown here is derived from an EMBL/GenBank/DDBJ whole genome shotgun (WGS) entry which is preliminary data.</text>
</comment>
<reference evidence="2 3" key="1">
    <citation type="submission" date="2015-06" db="EMBL/GenBank/DDBJ databases">
        <title>Draft genome sequence of Streptomyces leeuwenhoekii C58, which produces the novel lasso peptide, chaxapeptin.</title>
        <authorList>
            <person name="Yi Y."/>
            <person name="Hai D."/>
            <person name="Jaspars M."/>
            <person name="Sheng H."/>
            <person name="Rateb M.E."/>
            <person name="Bull A."/>
            <person name="Goodfellow M."/>
            <person name="Asenjo J.A."/>
            <person name="Ebel R."/>
        </authorList>
    </citation>
    <scope>NUCLEOTIDE SEQUENCE [LARGE SCALE GENOMIC DNA]</scope>
    <source>
        <strain evidence="2 3">C58</strain>
    </source>
</reference>
<accession>A0ABR5HQE4</accession>
<evidence type="ECO:0000256" key="1">
    <source>
        <dbReference type="SAM" id="MobiDB-lite"/>
    </source>
</evidence>
<evidence type="ECO:0000313" key="2">
    <source>
        <dbReference type="EMBL" id="KMS65623.1"/>
    </source>
</evidence>
<sequence>AALLDEVTDGAADPAVRDELLAEAEGNPALLLALLHRLSSAELHGLSPLPRPPADAATLARVAGEALTRTDPDTQDLLLTVAAAVRASDGADADAALVRRALGGLRPTAPGPALEPPPEPLALTDGRLG</sequence>